<dbReference type="EMBL" id="KV441024">
    <property type="protein sequence ID" value="OAD67304.1"/>
    <property type="molecule type" value="Genomic_DNA"/>
</dbReference>
<organism evidence="1 2">
    <name type="scientific">Phycomyces blakesleeanus (strain ATCC 8743b / DSM 1359 / FGSC 10004 / NBRC 33097 / NRRL 1555)</name>
    <dbReference type="NCBI Taxonomy" id="763407"/>
    <lineage>
        <taxon>Eukaryota</taxon>
        <taxon>Fungi</taxon>
        <taxon>Fungi incertae sedis</taxon>
        <taxon>Mucoromycota</taxon>
        <taxon>Mucoromycotina</taxon>
        <taxon>Mucoromycetes</taxon>
        <taxon>Mucorales</taxon>
        <taxon>Phycomycetaceae</taxon>
        <taxon>Phycomyces</taxon>
    </lineage>
</organism>
<evidence type="ECO:0000313" key="2">
    <source>
        <dbReference type="Proteomes" id="UP000077315"/>
    </source>
</evidence>
<dbReference type="Proteomes" id="UP000077315">
    <property type="component" value="Unassembled WGS sequence"/>
</dbReference>
<dbReference type="PANTHER" id="PTHR37450:SF1">
    <property type="entry name" value="CIPC PROTEIN"/>
    <property type="match status" value="1"/>
</dbReference>
<dbReference type="AlphaFoldDB" id="A0A162NAC9"/>
<dbReference type="VEuPathDB" id="FungiDB:PHYBLDRAFT_77479"/>
<dbReference type="GeneID" id="29004164"/>
<name>A0A162NAC9_PHYB8</name>
<accession>A0A162NAC9</accession>
<dbReference type="RefSeq" id="XP_018285344.1">
    <property type="nucleotide sequence ID" value="XM_018443259.1"/>
</dbReference>
<dbReference type="OrthoDB" id="9895617at2759"/>
<dbReference type="InParanoid" id="A0A162NAC9"/>
<proteinExistence type="predicted"/>
<sequence length="142" mass="15920">MSYHEEAYNKINAVETPSEENKAEWTHQLLAAAAGFGAMRAYNKNKAEKEGEEDDHHLAKELLAGLAAAAVDNLAESKGMDWLDREKAKHQAKEEAEKLYTQNSSYNLNVRTVKNMETCDNLPSTIFGNFDAILLQLRALCF</sequence>
<evidence type="ECO:0000313" key="1">
    <source>
        <dbReference type="EMBL" id="OAD67304.1"/>
    </source>
</evidence>
<dbReference type="Pfam" id="PF12585">
    <property type="entry name" value="DUF3759"/>
    <property type="match status" value="1"/>
</dbReference>
<reference evidence="2" key="1">
    <citation type="submission" date="2015-06" db="EMBL/GenBank/DDBJ databases">
        <title>Expansion of signal transduction pathways in fungi by whole-genome duplication.</title>
        <authorList>
            <consortium name="DOE Joint Genome Institute"/>
            <person name="Corrochano L.M."/>
            <person name="Kuo A."/>
            <person name="Marcet-Houben M."/>
            <person name="Polaino S."/>
            <person name="Salamov A."/>
            <person name="Villalobos J.M."/>
            <person name="Alvarez M.I."/>
            <person name="Avalos J."/>
            <person name="Benito E.P."/>
            <person name="Benoit I."/>
            <person name="Burger G."/>
            <person name="Camino L.P."/>
            <person name="Canovas D."/>
            <person name="Cerda-Olmedo E."/>
            <person name="Cheng J.-F."/>
            <person name="Dominguez A."/>
            <person name="Elias M."/>
            <person name="Eslava A.P."/>
            <person name="Glaser F."/>
            <person name="Grimwood J."/>
            <person name="Gutierrez G."/>
            <person name="Heitman J."/>
            <person name="Henrissat B."/>
            <person name="Iturriaga E.A."/>
            <person name="Lang B.F."/>
            <person name="Lavin J.L."/>
            <person name="Lee S."/>
            <person name="Li W."/>
            <person name="Lindquist E."/>
            <person name="Lopez-Garcia S."/>
            <person name="Luque E.M."/>
            <person name="Marcos A.T."/>
            <person name="Martin J."/>
            <person name="McCluskey K."/>
            <person name="Medina H.R."/>
            <person name="Miralles-Duran A."/>
            <person name="Miyazaki A."/>
            <person name="Munoz-Torres E."/>
            <person name="Oguiza J.A."/>
            <person name="Ohm R."/>
            <person name="Olmedo M."/>
            <person name="Orejas M."/>
            <person name="Ortiz-Castellanos L."/>
            <person name="Pisabarro A.G."/>
            <person name="Rodriguez-Romero J."/>
            <person name="Ruiz-Herrera J."/>
            <person name="Ruiz-Vazquez R."/>
            <person name="Sanz C."/>
            <person name="Schackwitz W."/>
            <person name="Schmutz J."/>
            <person name="Shahriari M."/>
            <person name="Shelest E."/>
            <person name="Silva-Franco F."/>
            <person name="Soanes D."/>
            <person name="Syed K."/>
            <person name="Tagua V.G."/>
            <person name="Talbot N.J."/>
            <person name="Thon M."/>
            <person name="De vries R.P."/>
            <person name="Wiebenga A."/>
            <person name="Yadav J.S."/>
            <person name="Braun E.L."/>
            <person name="Baker S."/>
            <person name="Garre V."/>
            <person name="Horwitz B."/>
            <person name="Torres-Martinez S."/>
            <person name="Idnurm A."/>
            <person name="Herrera-Estrella A."/>
            <person name="Gabaldon T."/>
            <person name="Grigoriev I.V."/>
        </authorList>
    </citation>
    <scope>NUCLEOTIDE SEQUENCE [LARGE SCALE GENOMIC DNA]</scope>
    <source>
        <strain evidence="2">NRRL 1555(-)</strain>
    </source>
</reference>
<dbReference type="STRING" id="763407.A0A162NAC9"/>
<dbReference type="PANTHER" id="PTHR37450">
    <property type="entry name" value="CIPC PROTEIN"/>
    <property type="match status" value="1"/>
</dbReference>
<dbReference type="InterPro" id="IPR022234">
    <property type="entry name" value="DUF3759"/>
</dbReference>
<gene>
    <name evidence="1" type="ORF">PHYBLDRAFT_77479</name>
</gene>
<keyword evidence="2" id="KW-1185">Reference proteome</keyword>
<protein>
    <submittedName>
        <fullName evidence="1">Uncharacterized protein</fullName>
    </submittedName>
</protein>